<evidence type="ECO:0000313" key="2">
    <source>
        <dbReference type="EMBL" id="CTQ67417.1"/>
    </source>
</evidence>
<protein>
    <recommendedName>
        <fullName evidence="1">Bacteriophage phiJL001 Gp84 C-terminal domain-containing protein</fullName>
    </recommendedName>
</protein>
<dbReference type="AlphaFoldDB" id="A0A0M6ZYL9"/>
<dbReference type="InterPro" id="IPR018964">
    <property type="entry name" value="Phage_phiJL001_Gp84_C"/>
</dbReference>
<keyword evidence="3" id="KW-1185">Reference proteome</keyword>
<evidence type="ECO:0000259" key="1">
    <source>
        <dbReference type="Pfam" id="PF09356"/>
    </source>
</evidence>
<organism evidence="2 3">
    <name type="scientific">Roseibium alexandrii</name>
    <dbReference type="NCBI Taxonomy" id="388408"/>
    <lineage>
        <taxon>Bacteria</taxon>
        <taxon>Pseudomonadati</taxon>
        <taxon>Pseudomonadota</taxon>
        <taxon>Alphaproteobacteria</taxon>
        <taxon>Hyphomicrobiales</taxon>
        <taxon>Stappiaceae</taxon>
        <taxon>Roseibium</taxon>
    </lineage>
</organism>
<feature type="domain" description="Bacteriophage phiJL001 Gp84 C-terminal" evidence="1">
    <location>
        <begin position="194"/>
        <end position="276"/>
    </location>
</feature>
<evidence type="ECO:0000313" key="3">
    <source>
        <dbReference type="Proteomes" id="UP000053235"/>
    </source>
</evidence>
<proteinExistence type="predicted"/>
<dbReference type="Proteomes" id="UP000053235">
    <property type="component" value="Unassembled WGS sequence"/>
</dbReference>
<dbReference type="EMBL" id="CXWD01000004">
    <property type="protein sequence ID" value="CTQ67417.1"/>
    <property type="molecule type" value="Genomic_DNA"/>
</dbReference>
<dbReference type="InterPro" id="IPR011928">
    <property type="entry name" value="Phage_phiJL001_Gp84"/>
</dbReference>
<gene>
    <name evidence="2" type="ORF">LAX5112_01380</name>
</gene>
<dbReference type="Pfam" id="PF09356">
    <property type="entry name" value="Phage_BR0599"/>
    <property type="match status" value="1"/>
</dbReference>
<sequence>MKTLPQNLAAHLAGRITTLATCWIVTRADGVRLGFTDHDRALSVEGVVCQPQNGLAPSAMSDGPEFATGGGDVSGTLESSALLETDLEAGLWDNAGVRVFLVNWQTPSDHVLLRRARIGEVGRAGSVFRAELRGLAHLLESRQGRVFARICDADLGDSRCKVDMTNPAYQATATVTVAQREWLRITGLEAYANGWFSRGRVKVLTGPLAGFASEVASHRQEEDKSVLSLFQPAPEALAPGTEIEVRAGCPKDLETCRTKFANHLNYLGFPHMPGSDFALSYPNRNTGLNDGSARVE</sequence>
<dbReference type="NCBIfam" id="TIGR02218">
    <property type="entry name" value="phg_TIGR02218"/>
    <property type="match status" value="1"/>
</dbReference>
<dbReference type="OrthoDB" id="1633386at2"/>
<reference evidence="3" key="1">
    <citation type="submission" date="2015-07" db="EMBL/GenBank/DDBJ databases">
        <authorList>
            <person name="Rodrigo-Torres Lidia"/>
            <person name="Arahal R.David."/>
        </authorList>
    </citation>
    <scope>NUCLEOTIDE SEQUENCE [LARGE SCALE GENOMIC DNA]</scope>
    <source>
        <strain evidence="3">CECT 5112</strain>
    </source>
</reference>
<dbReference type="STRING" id="388408.LAX5112_01380"/>
<accession>A0A0M6ZYL9</accession>
<dbReference type="Pfam" id="PF09931">
    <property type="entry name" value="Phage_phiJL001_Gp84_N"/>
    <property type="match status" value="1"/>
</dbReference>
<dbReference type="RefSeq" id="WP_055671184.1">
    <property type="nucleotide sequence ID" value="NZ_CXWD01000004.1"/>
</dbReference>
<name>A0A0M6ZYL9_9HYPH</name>